<accession>A0ACC1R0J4</accession>
<proteinExistence type="predicted"/>
<dbReference type="Proteomes" id="UP001148737">
    <property type="component" value="Unassembled WGS sequence"/>
</dbReference>
<dbReference type="EMBL" id="JANAKD010000328">
    <property type="protein sequence ID" value="KAJ3494950.1"/>
    <property type="molecule type" value="Genomic_DNA"/>
</dbReference>
<evidence type="ECO:0000313" key="2">
    <source>
        <dbReference type="Proteomes" id="UP001148737"/>
    </source>
</evidence>
<comment type="caution">
    <text evidence="1">The sequence shown here is derived from an EMBL/GenBank/DDBJ whole genome shotgun (WGS) entry which is preliminary data.</text>
</comment>
<evidence type="ECO:0000313" key="1">
    <source>
        <dbReference type="EMBL" id="KAJ3494950.1"/>
    </source>
</evidence>
<protein>
    <submittedName>
        <fullName evidence="1">Uncharacterized protein</fullName>
    </submittedName>
</protein>
<name>A0ACC1R0J4_9HYPO</name>
<gene>
    <name evidence="1" type="ORF">NLG97_g3736</name>
</gene>
<keyword evidence="2" id="KW-1185">Reference proteome</keyword>
<organism evidence="1 2">
    <name type="scientific">Lecanicillium saksenae</name>
    <dbReference type="NCBI Taxonomy" id="468837"/>
    <lineage>
        <taxon>Eukaryota</taxon>
        <taxon>Fungi</taxon>
        <taxon>Dikarya</taxon>
        <taxon>Ascomycota</taxon>
        <taxon>Pezizomycotina</taxon>
        <taxon>Sordariomycetes</taxon>
        <taxon>Hypocreomycetidae</taxon>
        <taxon>Hypocreales</taxon>
        <taxon>Cordycipitaceae</taxon>
        <taxon>Lecanicillium</taxon>
    </lineage>
</organism>
<sequence length="391" mass="42679">MLRMPPLEDERSSVPNSEMGPSQDADDGTMYDMIAFREIVAFYSLQFLKMNSFIYFLLATVAAAAPQSSTARPALSLRNITRIPLEIDSRSLSGPQLGHANFPDPTLIWGDGSWNAMSTSSNGKGVPIATSDDAFTWHLTGSDALPDKGSWVDPNDQAVWAPDLNKNDAGVYVMYYTAHKKGGSHCIGAATSKTVMGPYKPQDHPLVCDDANGGVIDPSGYDDGKDRWLVWKVDGNSKGGATTCQGGRPSGNYIPTPIKIQRMARDGLTLLDQPKVILDNEGRNNDGVVEAANLYKVPNGDFVVFYSAHCFSSDDYDIEYAWSKTIDGKYENRGILFRSADHIGIYGPGHCDIDPNGVNMVFHGREHPNDGNAARVLYSATLHIEGRNIQH</sequence>
<reference evidence="1" key="1">
    <citation type="submission" date="2022-07" db="EMBL/GenBank/DDBJ databases">
        <title>Genome Sequence of Lecanicillium saksenae.</title>
        <authorList>
            <person name="Buettner E."/>
        </authorList>
    </citation>
    <scope>NUCLEOTIDE SEQUENCE</scope>
    <source>
        <strain evidence="1">VT-O1</strain>
    </source>
</reference>